<evidence type="ECO:0000313" key="2">
    <source>
        <dbReference type="Proteomes" id="UP001454036"/>
    </source>
</evidence>
<dbReference type="EMBL" id="BAABME010000485">
    <property type="protein sequence ID" value="GAA0143178.1"/>
    <property type="molecule type" value="Genomic_DNA"/>
</dbReference>
<comment type="caution">
    <text evidence="1">The sequence shown here is derived from an EMBL/GenBank/DDBJ whole genome shotgun (WGS) entry which is preliminary data.</text>
</comment>
<keyword evidence="2" id="KW-1185">Reference proteome</keyword>
<gene>
    <name evidence="1" type="ORF">LIER_03922</name>
</gene>
<dbReference type="AlphaFoldDB" id="A0AAV3NZK2"/>
<reference evidence="1 2" key="1">
    <citation type="submission" date="2024-01" db="EMBL/GenBank/DDBJ databases">
        <title>The complete chloroplast genome sequence of Lithospermum erythrorhizon: insights into the phylogenetic relationship among Boraginaceae species and the maternal lineages of purple gromwells.</title>
        <authorList>
            <person name="Okada T."/>
            <person name="Watanabe K."/>
        </authorList>
    </citation>
    <scope>NUCLEOTIDE SEQUENCE [LARGE SCALE GENOMIC DNA]</scope>
</reference>
<name>A0AAV3NZK2_LITER</name>
<accession>A0AAV3NZK2</accession>
<protein>
    <submittedName>
        <fullName evidence="1">Uncharacterized protein</fullName>
    </submittedName>
</protein>
<sequence length="487" mass="55000">MKSVEVNDVDVDIVSSAAKSCDDDAEIPPPDTVLTFVDTTDIVAKETPREGETISPNDTYVMLVIDSTEEKVMRLLRDLQPRLFQMFGSVVDTIDVTEVELPNTVDVTQNQKKSKRRKHQTGDDNQIDVQEKVVEKQMPANVRPTTTGSWYPTDEDQGFNDKDVAIVTSKRKTVIGNLKIDENRTKVVNKRIHKNIILVPTEGACVMTIVETVGLYRTKLVKRVIYNLNDNDSNNGMFHKGEKGNMVVNEKTDTPEIVIPSVGVTTDDNNVQIEDEFRNMTKTRIAERGIKNGGAETVVQPTAFDSWHPEDEFRASGKNMFAVISKWLASTDIVNGRRSSRMSIPYNTLETSSVSKVAEEPSYVEQHWILKFVKRKSCTHKCARMRKFLMLSLLYDEPGAEPLISEDMIDLVMMNFMGDKVVSRRFQHGRSNTKERQLTISTYVVDTTDITTTNIIVEKNNIFAEKEVDAIKVEVGTSAPIMKKKYC</sequence>
<proteinExistence type="predicted"/>
<dbReference type="Proteomes" id="UP001454036">
    <property type="component" value="Unassembled WGS sequence"/>
</dbReference>
<evidence type="ECO:0000313" key="1">
    <source>
        <dbReference type="EMBL" id="GAA0143178.1"/>
    </source>
</evidence>
<organism evidence="1 2">
    <name type="scientific">Lithospermum erythrorhizon</name>
    <name type="common">Purple gromwell</name>
    <name type="synonym">Lithospermum officinale var. erythrorhizon</name>
    <dbReference type="NCBI Taxonomy" id="34254"/>
    <lineage>
        <taxon>Eukaryota</taxon>
        <taxon>Viridiplantae</taxon>
        <taxon>Streptophyta</taxon>
        <taxon>Embryophyta</taxon>
        <taxon>Tracheophyta</taxon>
        <taxon>Spermatophyta</taxon>
        <taxon>Magnoliopsida</taxon>
        <taxon>eudicotyledons</taxon>
        <taxon>Gunneridae</taxon>
        <taxon>Pentapetalae</taxon>
        <taxon>asterids</taxon>
        <taxon>lamiids</taxon>
        <taxon>Boraginales</taxon>
        <taxon>Boraginaceae</taxon>
        <taxon>Boraginoideae</taxon>
        <taxon>Lithospermeae</taxon>
        <taxon>Lithospermum</taxon>
    </lineage>
</organism>